<dbReference type="SMART" id="SM00354">
    <property type="entry name" value="HTH_LACI"/>
    <property type="match status" value="1"/>
</dbReference>
<dbReference type="Gene3D" id="3.40.50.2300">
    <property type="match status" value="2"/>
</dbReference>
<evidence type="ECO:0000259" key="4">
    <source>
        <dbReference type="PROSITE" id="PS50932"/>
    </source>
</evidence>
<dbReference type="Gene3D" id="1.10.260.40">
    <property type="entry name" value="lambda repressor-like DNA-binding domains"/>
    <property type="match status" value="1"/>
</dbReference>
<reference evidence="5 6" key="1">
    <citation type="journal article" date="2015" name="Genome Announc.">
        <title>Expanding the biotechnology potential of lactobacilli through comparative genomics of 213 strains and associated genera.</title>
        <authorList>
            <person name="Sun Z."/>
            <person name="Harris H.M."/>
            <person name="McCann A."/>
            <person name="Guo C."/>
            <person name="Argimon S."/>
            <person name="Zhang W."/>
            <person name="Yang X."/>
            <person name="Jeffery I.B."/>
            <person name="Cooney J.C."/>
            <person name="Kagawa T.F."/>
            <person name="Liu W."/>
            <person name="Song Y."/>
            <person name="Salvetti E."/>
            <person name="Wrobel A."/>
            <person name="Rasinkangas P."/>
            <person name="Parkhill J."/>
            <person name="Rea M.C."/>
            <person name="O'Sullivan O."/>
            <person name="Ritari J."/>
            <person name="Douillard F.P."/>
            <person name="Paul Ross R."/>
            <person name="Yang R."/>
            <person name="Briner A.E."/>
            <person name="Felis G.E."/>
            <person name="de Vos W.M."/>
            <person name="Barrangou R."/>
            <person name="Klaenhammer T.R."/>
            <person name="Caufield P.W."/>
            <person name="Cui Y."/>
            <person name="Zhang H."/>
            <person name="O'Toole P.W."/>
        </authorList>
    </citation>
    <scope>NUCLEOTIDE SEQUENCE [LARGE SCALE GENOMIC DNA]</scope>
    <source>
        <strain evidence="5 6">DSM 20634</strain>
    </source>
</reference>
<feature type="domain" description="HTH lacI-type" evidence="4">
    <location>
        <begin position="3"/>
        <end position="57"/>
    </location>
</feature>
<evidence type="ECO:0000256" key="1">
    <source>
        <dbReference type="ARBA" id="ARBA00023015"/>
    </source>
</evidence>
<proteinExistence type="predicted"/>
<dbReference type="PATRIC" id="fig|1423813.3.peg.201"/>
<dbReference type="InterPro" id="IPR046335">
    <property type="entry name" value="LacI/GalR-like_sensor"/>
</dbReference>
<dbReference type="STRING" id="1423813.FC26_GL000190"/>
<dbReference type="PROSITE" id="PS50932">
    <property type="entry name" value="HTH_LACI_2"/>
    <property type="match status" value="1"/>
</dbReference>
<gene>
    <name evidence="5" type="ORF">FC26_GL000190</name>
</gene>
<dbReference type="GO" id="GO:0000976">
    <property type="term" value="F:transcription cis-regulatory region binding"/>
    <property type="evidence" value="ECO:0007669"/>
    <property type="project" value="TreeGrafter"/>
</dbReference>
<dbReference type="SUPFAM" id="SSF47413">
    <property type="entry name" value="lambda repressor-like DNA-binding domains"/>
    <property type="match status" value="1"/>
</dbReference>
<evidence type="ECO:0000313" key="5">
    <source>
        <dbReference type="EMBL" id="KRM60710.1"/>
    </source>
</evidence>
<dbReference type="EMBL" id="AYYY01000061">
    <property type="protein sequence ID" value="KRM60710.1"/>
    <property type="molecule type" value="Genomic_DNA"/>
</dbReference>
<dbReference type="Pfam" id="PF13377">
    <property type="entry name" value="Peripla_BP_3"/>
    <property type="match status" value="1"/>
</dbReference>
<dbReference type="InterPro" id="IPR010982">
    <property type="entry name" value="Lambda_DNA-bd_dom_sf"/>
</dbReference>
<evidence type="ECO:0000313" key="6">
    <source>
        <dbReference type="Proteomes" id="UP000051733"/>
    </source>
</evidence>
<dbReference type="PANTHER" id="PTHR30146:SF150">
    <property type="entry name" value="ARABINOSE METABOLISM TRANSCRIPTIONAL REPRESSOR"/>
    <property type="match status" value="1"/>
</dbReference>
<dbReference type="PANTHER" id="PTHR30146">
    <property type="entry name" value="LACI-RELATED TRANSCRIPTIONAL REPRESSOR"/>
    <property type="match status" value="1"/>
</dbReference>
<dbReference type="SUPFAM" id="SSF53822">
    <property type="entry name" value="Periplasmic binding protein-like I"/>
    <property type="match status" value="1"/>
</dbReference>
<keyword evidence="2" id="KW-0238">DNA-binding</keyword>
<sequence length="336" mass="38121">MSLKMSDIARIAHVSKATVSLVLNEQPGVSESTRQRIKKIMADLHYSPLRKSRRMQTNNFGEVTLLAITTTGVVSDNYQALPFFSSLIYELSQEVDRLQGELTTITIEASDLKKKLPQLRTSLNKVIVLGTDLTHDQVMFINQKIKHVVFLDTTYDDINADFITMDNYQGARLAAQHIIAQGYRRIGYFASDKPMANFYGRRRGFRSALEEAQLKIDNRDFYFISPIETNPTGINFQELVNRDLPPAIFCEDDYIALRLIKAASQAHIRVPEDVAIMGFDDLFAGTIITPELTTIHVNIQQMATQGLQQLVNQFAHPDWLPQKSLITTTLIKRRSL</sequence>
<dbReference type="GO" id="GO:0003700">
    <property type="term" value="F:DNA-binding transcription factor activity"/>
    <property type="evidence" value="ECO:0007669"/>
    <property type="project" value="TreeGrafter"/>
</dbReference>
<dbReference type="Proteomes" id="UP000051733">
    <property type="component" value="Unassembled WGS sequence"/>
</dbReference>
<protein>
    <recommendedName>
        <fullName evidence="4">HTH lacI-type domain-containing protein</fullName>
    </recommendedName>
</protein>
<dbReference type="PROSITE" id="PS00356">
    <property type="entry name" value="HTH_LACI_1"/>
    <property type="match status" value="1"/>
</dbReference>
<dbReference type="CDD" id="cd01392">
    <property type="entry name" value="HTH_LacI"/>
    <property type="match status" value="1"/>
</dbReference>
<evidence type="ECO:0000256" key="2">
    <source>
        <dbReference type="ARBA" id="ARBA00023125"/>
    </source>
</evidence>
<comment type="caution">
    <text evidence="5">The sequence shown here is derived from an EMBL/GenBank/DDBJ whole genome shotgun (WGS) entry which is preliminary data.</text>
</comment>
<evidence type="ECO:0000256" key="3">
    <source>
        <dbReference type="ARBA" id="ARBA00023163"/>
    </source>
</evidence>
<dbReference type="RefSeq" id="WP_057779888.1">
    <property type="nucleotide sequence ID" value="NZ_AYYY01000061.1"/>
</dbReference>
<organism evidence="5 6">
    <name type="scientific">Paucilactobacillus vaccinostercus DSM 20634</name>
    <dbReference type="NCBI Taxonomy" id="1423813"/>
    <lineage>
        <taxon>Bacteria</taxon>
        <taxon>Bacillati</taxon>
        <taxon>Bacillota</taxon>
        <taxon>Bacilli</taxon>
        <taxon>Lactobacillales</taxon>
        <taxon>Lactobacillaceae</taxon>
        <taxon>Paucilactobacillus</taxon>
    </lineage>
</organism>
<keyword evidence="3" id="KW-0804">Transcription</keyword>
<dbReference type="OrthoDB" id="9796186at2"/>
<dbReference type="InterPro" id="IPR000843">
    <property type="entry name" value="HTH_LacI"/>
</dbReference>
<name>A0A0R2AAR9_9LACO</name>
<keyword evidence="6" id="KW-1185">Reference proteome</keyword>
<dbReference type="InterPro" id="IPR028082">
    <property type="entry name" value="Peripla_BP_I"/>
</dbReference>
<keyword evidence="1" id="KW-0805">Transcription regulation</keyword>
<dbReference type="AlphaFoldDB" id="A0A0R2AAR9"/>
<dbReference type="Pfam" id="PF00356">
    <property type="entry name" value="LacI"/>
    <property type="match status" value="1"/>
</dbReference>
<accession>A0A0R2AAR9</accession>